<evidence type="ECO:0000259" key="10">
    <source>
        <dbReference type="Pfam" id="PF00155"/>
    </source>
</evidence>
<keyword evidence="7" id="KW-0456">Lyase</keyword>
<evidence type="ECO:0000256" key="4">
    <source>
        <dbReference type="ARBA" id="ARBA00012285"/>
    </source>
</evidence>
<protein>
    <recommendedName>
        <fullName evidence="4">threonine-phosphate decarboxylase</fullName>
        <ecNumber evidence="4">4.1.1.81</ecNumber>
    </recommendedName>
    <alternativeName>
        <fullName evidence="8">L-threonine-O-3-phosphate decarboxylase</fullName>
    </alternativeName>
</protein>
<dbReference type="GO" id="GO:0009236">
    <property type="term" value="P:cobalamin biosynthetic process"/>
    <property type="evidence" value="ECO:0007669"/>
    <property type="project" value="UniProtKB-UniPathway"/>
</dbReference>
<dbReference type="InterPro" id="IPR004839">
    <property type="entry name" value="Aminotransferase_I/II_large"/>
</dbReference>
<comment type="pathway">
    <text evidence="3">Cofactor biosynthesis; adenosylcobalamin biosynthesis.</text>
</comment>
<evidence type="ECO:0000256" key="5">
    <source>
        <dbReference type="ARBA" id="ARBA00022573"/>
    </source>
</evidence>
<evidence type="ECO:0000256" key="3">
    <source>
        <dbReference type="ARBA" id="ARBA00004953"/>
    </source>
</evidence>
<comment type="cofactor">
    <cofactor evidence="1">
        <name>pyridoxal 5'-phosphate</name>
        <dbReference type="ChEBI" id="CHEBI:597326"/>
    </cofactor>
</comment>
<dbReference type="AlphaFoldDB" id="A0A3D9HUY9"/>
<reference evidence="11 12" key="1">
    <citation type="submission" date="2018-07" db="EMBL/GenBank/DDBJ databases">
        <title>Genomic Encyclopedia of Type Strains, Phase III (KMG-III): the genomes of soil and plant-associated and newly described type strains.</title>
        <authorList>
            <person name="Whitman W."/>
        </authorList>
    </citation>
    <scope>NUCLEOTIDE SEQUENCE [LARGE SCALE GENOMIC DNA]</scope>
    <source>
        <strain evidence="11 12">CECT 8488</strain>
    </source>
</reference>
<dbReference type="InterPro" id="IPR015421">
    <property type="entry name" value="PyrdxlP-dep_Trfase_major"/>
</dbReference>
<dbReference type="Pfam" id="PF00155">
    <property type="entry name" value="Aminotran_1_2"/>
    <property type="match status" value="1"/>
</dbReference>
<dbReference type="NCBIfam" id="TIGR01140">
    <property type="entry name" value="L_thr_O3P_dcar"/>
    <property type="match status" value="1"/>
</dbReference>
<dbReference type="EMBL" id="QRDW01000001">
    <property type="protein sequence ID" value="RED53308.1"/>
    <property type="molecule type" value="Genomic_DNA"/>
</dbReference>
<dbReference type="UniPathway" id="UPA00148"/>
<dbReference type="Proteomes" id="UP000256845">
    <property type="component" value="Unassembled WGS sequence"/>
</dbReference>
<evidence type="ECO:0000256" key="2">
    <source>
        <dbReference type="ARBA" id="ARBA00003444"/>
    </source>
</evidence>
<dbReference type="InterPro" id="IPR005860">
    <property type="entry name" value="CobD"/>
</dbReference>
<dbReference type="InterPro" id="IPR015424">
    <property type="entry name" value="PyrdxlP-dep_Trfase"/>
</dbReference>
<dbReference type="RefSeq" id="WP_115934465.1">
    <property type="nucleotide sequence ID" value="NZ_QRDW01000001.1"/>
</dbReference>
<evidence type="ECO:0000313" key="11">
    <source>
        <dbReference type="EMBL" id="RED53308.1"/>
    </source>
</evidence>
<name>A0A3D9HUY9_9PROT</name>
<evidence type="ECO:0000256" key="7">
    <source>
        <dbReference type="ARBA" id="ARBA00023239"/>
    </source>
</evidence>
<dbReference type="EC" id="4.1.1.81" evidence="4"/>
<dbReference type="InterPro" id="IPR015422">
    <property type="entry name" value="PyrdxlP-dep_Trfase_small"/>
</dbReference>
<evidence type="ECO:0000256" key="1">
    <source>
        <dbReference type="ARBA" id="ARBA00001933"/>
    </source>
</evidence>
<comment type="catalytic activity">
    <reaction evidence="9">
        <text>O-phospho-L-threonine + H(+) = (R)-1-aminopropan-2-yl phosphate + CO2</text>
        <dbReference type="Rhea" id="RHEA:11492"/>
        <dbReference type="ChEBI" id="CHEBI:15378"/>
        <dbReference type="ChEBI" id="CHEBI:16526"/>
        <dbReference type="ChEBI" id="CHEBI:58563"/>
        <dbReference type="ChEBI" id="CHEBI:58675"/>
        <dbReference type="EC" id="4.1.1.81"/>
    </reaction>
</comment>
<organism evidence="11 12">
    <name type="scientific">Aestuariispira insulae</name>
    <dbReference type="NCBI Taxonomy" id="1461337"/>
    <lineage>
        <taxon>Bacteria</taxon>
        <taxon>Pseudomonadati</taxon>
        <taxon>Pseudomonadota</taxon>
        <taxon>Alphaproteobacteria</taxon>
        <taxon>Rhodospirillales</taxon>
        <taxon>Kiloniellaceae</taxon>
        <taxon>Aestuariispira</taxon>
    </lineage>
</organism>
<dbReference type="CDD" id="cd00609">
    <property type="entry name" value="AAT_like"/>
    <property type="match status" value="1"/>
</dbReference>
<dbReference type="OrthoDB" id="9799304at2"/>
<accession>A0A3D9HUY9</accession>
<dbReference type="PANTHER" id="PTHR42885:SF1">
    <property type="entry name" value="THREONINE-PHOSPHATE DECARBOXYLASE"/>
    <property type="match status" value="1"/>
</dbReference>
<gene>
    <name evidence="11" type="ORF">DFP90_10190</name>
</gene>
<dbReference type="SUPFAM" id="SSF53383">
    <property type="entry name" value="PLP-dependent transferases"/>
    <property type="match status" value="1"/>
</dbReference>
<keyword evidence="12" id="KW-1185">Reference proteome</keyword>
<dbReference type="GO" id="GO:0048472">
    <property type="term" value="F:threonine-phosphate decarboxylase activity"/>
    <property type="evidence" value="ECO:0007669"/>
    <property type="project" value="UniProtKB-EC"/>
</dbReference>
<evidence type="ECO:0000256" key="6">
    <source>
        <dbReference type="ARBA" id="ARBA00022898"/>
    </source>
</evidence>
<evidence type="ECO:0000256" key="9">
    <source>
        <dbReference type="ARBA" id="ARBA00048531"/>
    </source>
</evidence>
<keyword evidence="5" id="KW-0169">Cobalamin biosynthesis</keyword>
<dbReference type="Gene3D" id="3.90.1150.10">
    <property type="entry name" value="Aspartate Aminotransferase, domain 1"/>
    <property type="match status" value="1"/>
</dbReference>
<comment type="function">
    <text evidence="2">Decarboxylates L-threonine-O-3-phosphate to yield (R)-1-amino-2-propanol O-2-phosphate, the precursor for the linkage between the nucleotide loop and the corrin ring in cobalamin.</text>
</comment>
<keyword evidence="6" id="KW-0663">Pyridoxal phosphate</keyword>
<dbReference type="Gene3D" id="3.40.640.10">
    <property type="entry name" value="Type I PLP-dependent aspartate aminotransferase-like (Major domain)"/>
    <property type="match status" value="1"/>
</dbReference>
<feature type="domain" description="Aminotransferase class I/classII large" evidence="10">
    <location>
        <begin position="43"/>
        <end position="317"/>
    </location>
</feature>
<comment type="caution">
    <text evidence="11">The sequence shown here is derived from an EMBL/GenBank/DDBJ whole genome shotgun (WGS) entry which is preliminary data.</text>
</comment>
<dbReference type="PANTHER" id="PTHR42885">
    <property type="entry name" value="HISTIDINOL-PHOSPHATE AMINOTRANSFERASE-RELATED"/>
    <property type="match status" value="1"/>
</dbReference>
<dbReference type="GO" id="GO:0030170">
    <property type="term" value="F:pyridoxal phosphate binding"/>
    <property type="evidence" value="ECO:0007669"/>
    <property type="project" value="InterPro"/>
</dbReference>
<evidence type="ECO:0000256" key="8">
    <source>
        <dbReference type="ARBA" id="ARBA00029996"/>
    </source>
</evidence>
<sequence>MPAKKLHHGGNRDWAKAQFSFTGEQWLDLSTGINAAPYPVPPLSDDGFNRLPDPSDSVRLKKAASAYYQAPSPAHLAIAPGSQALIQWLPRLRQKSKVAVIAPTYQEHHHAWSLAGHEVREFESLATARESSPDVIVIVHPNNPTGTLTERKLLLEIAGELAGRGGWLVLDEAFGDVTPDDCLDDAVDHPGLVILRSFGKFFGLAGVRLGICITNTTLASMLETAMGPWIVPGPTLEIATAAYGDTAWIEATRRQIAKDAIRLDNLLTKASCKIVGGTDLFRLAETDDASKLLRHLGDDGIMIRPFEYRLDWLRFGIPSNESDWLRLQKSLLRFYK</sequence>
<evidence type="ECO:0000313" key="12">
    <source>
        <dbReference type="Proteomes" id="UP000256845"/>
    </source>
</evidence>
<proteinExistence type="predicted"/>